<comment type="caution">
    <text evidence="1">The sequence shown here is derived from an EMBL/GenBank/DDBJ whole genome shotgun (WGS) entry which is preliminary data.</text>
</comment>
<dbReference type="Proteomes" id="UP001595075">
    <property type="component" value="Unassembled WGS sequence"/>
</dbReference>
<dbReference type="EMBL" id="JAZHXI010000002">
    <property type="protein sequence ID" value="KAL2073955.1"/>
    <property type="molecule type" value="Genomic_DNA"/>
</dbReference>
<proteinExistence type="predicted"/>
<name>A0ABR4CVI4_9HELO</name>
<sequence length="666" mass="75158">MYLWLFPSISSSFTNYDSQIYSTTQPQLCAKMTSEVIPPLMELQAKTPQDRAKLLAQLKKDCDKKTRRPLRILGTYINTLLLNKKGKAQLPYEWADYHGSPPLYQPLERLFKDLSINPSKSKKSSRKSKVPAQMTNTTFLKRLAHIHLYCHGGMTHNQALEMLEKRHQGGDEPARKGKIIKLKEEVTFIHSKILTEVGVFIMMSCLCEHQWLTAAFETRKERVDYFIAVLAQNPFLIVLFTHRFMGSVYNIGWVYTTFVYQRADAPLNDLKEAHQGMNGITPTKAPLTTGFRWAQRGLSKSWTRCQPDTVKNAHAWFFFVPYDDSWLVLLGRHSFEVRGLGDTLDHYRRGGAGDPVEICVLPLSETDLAGLVVRNGHGAAQDFLHIFKFSKETRNTRLPAQFIRVNAGKEEQYYVSVSIPSIESLGKHSNTCITVGDEISIYFRHSMAINPNTKKRDTRMDAWHGFVCERGELPNHSGSHLLRVSRPFFGAVGDPTRVFATDAPDKNATYVGVFVSLDQDVKTVKARINTFRKMDSRITATAAGRKSLGLDEAETIITHTDRTINPDDEDEDQPTHDPIVADVPVNSKLQKDICIRRELKTLWYVDLFAGLDEVGIARAIDGYTELQKTELLVVARSVPLGILPILGPKGTGKTTVVVRMLVAACM</sequence>
<keyword evidence="2" id="KW-1185">Reference proteome</keyword>
<evidence type="ECO:0000313" key="1">
    <source>
        <dbReference type="EMBL" id="KAL2073955.1"/>
    </source>
</evidence>
<accession>A0ABR4CVI4</accession>
<evidence type="ECO:0000313" key="2">
    <source>
        <dbReference type="Proteomes" id="UP001595075"/>
    </source>
</evidence>
<gene>
    <name evidence="1" type="ORF">VTL71DRAFT_7733</name>
</gene>
<protein>
    <submittedName>
        <fullName evidence="1">Uncharacterized protein</fullName>
    </submittedName>
</protein>
<organism evidence="1 2">
    <name type="scientific">Oculimacula yallundae</name>
    <dbReference type="NCBI Taxonomy" id="86028"/>
    <lineage>
        <taxon>Eukaryota</taxon>
        <taxon>Fungi</taxon>
        <taxon>Dikarya</taxon>
        <taxon>Ascomycota</taxon>
        <taxon>Pezizomycotina</taxon>
        <taxon>Leotiomycetes</taxon>
        <taxon>Helotiales</taxon>
        <taxon>Ploettnerulaceae</taxon>
        <taxon>Oculimacula</taxon>
    </lineage>
</organism>
<reference evidence="1 2" key="1">
    <citation type="journal article" date="2024" name="Commun. Biol.">
        <title>Comparative genomic analysis of thermophilic fungi reveals convergent evolutionary adaptations and gene losses.</title>
        <authorList>
            <person name="Steindorff A.S."/>
            <person name="Aguilar-Pontes M.V."/>
            <person name="Robinson A.J."/>
            <person name="Andreopoulos B."/>
            <person name="LaButti K."/>
            <person name="Kuo A."/>
            <person name="Mondo S."/>
            <person name="Riley R."/>
            <person name="Otillar R."/>
            <person name="Haridas S."/>
            <person name="Lipzen A."/>
            <person name="Grimwood J."/>
            <person name="Schmutz J."/>
            <person name="Clum A."/>
            <person name="Reid I.D."/>
            <person name="Moisan M.C."/>
            <person name="Butler G."/>
            <person name="Nguyen T.T.M."/>
            <person name="Dewar K."/>
            <person name="Conant G."/>
            <person name="Drula E."/>
            <person name="Henrissat B."/>
            <person name="Hansel C."/>
            <person name="Singer S."/>
            <person name="Hutchinson M.I."/>
            <person name="de Vries R.P."/>
            <person name="Natvig D.O."/>
            <person name="Powell A.J."/>
            <person name="Tsang A."/>
            <person name="Grigoriev I.V."/>
        </authorList>
    </citation>
    <scope>NUCLEOTIDE SEQUENCE [LARGE SCALE GENOMIC DNA]</scope>
    <source>
        <strain evidence="1 2">CBS 494.80</strain>
    </source>
</reference>